<accession>A0ABR8YCA8</accession>
<gene>
    <name evidence="1" type="ORF">H9625_14545</name>
</gene>
<evidence type="ECO:0000313" key="1">
    <source>
        <dbReference type="EMBL" id="MBD8041634.1"/>
    </source>
</evidence>
<proteinExistence type="predicted"/>
<name>A0ABR8YCA8_9BACT</name>
<protein>
    <submittedName>
        <fullName evidence="1">Transcription-repair coupling factor</fullName>
    </submittedName>
</protein>
<dbReference type="Proteomes" id="UP000620874">
    <property type="component" value="Unassembled WGS sequence"/>
</dbReference>
<organism evidence="1 2">
    <name type="scientific">Phocaeicola intestinalis</name>
    <dbReference type="NCBI Taxonomy" id="2762212"/>
    <lineage>
        <taxon>Bacteria</taxon>
        <taxon>Pseudomonadati</taxon>
        <taxon>Bacteroidota</taxon>
        <taxon>Bacteroidia</taxon>
        <taxon>Bacteroidales</taxon>
        <taxon>Bacteroidaceae</taxon>
        <taxon>Phocaeicola</taxon>
    </lineage>
</organism>
<reference evidence="1 2" key="1">
    <citation type="submission" date="2020-08" db="EMBL/GenBank/DDBJ databases">
        <title>A Genomic Blueprint of the Chicken Gut Microbiome.</title>
        <authorList>
            <person name="Gilroy R."/>
            <person name="Ravi A."/>
            <person name="Getino M."/>
            <person name="Pursley I."/>
            <person name="Horton D.L."/>
            <person name="Alikhan N.-F."/>
            <person name="Baker D."/>
            <person name="Gharbi K."/>
            <person name="Hall N."/>
            <person name="Watson M."/>
            <person name="Adriaenssens E.M."/>
            <person name="Foster-Nyarko E."/>
            <person name="Jarju S."/>
            <person name="Secka A."/>
            <person name="Antonio M."/>
            <person name="Oren A."/>
            <person name="Chaudhuri R."/>
            <person name="La Ragione R.M."/>
            <person name="Hildebrand F."/>
            <person name="Pallen M.J."/>
        </authorList>
    </citation>
    <scope>NUCLEOTIDE SEQUENCE [LARGE SCALE GENOMIC DNA]</scope>
    <source>
        <strain evidence="1 2">Sa1CVN1</strain>
    </source>
</reference>
<sequence length="89" mass="10377">MPVTPFFEIPYLRQIAAAQEYLNENRNADLSHVKCLLRWIMPKEYHDEIDKLHEREDPQFVCIINGGQNLIAPNAQQAEQNIQDSTPEK</sequence>
<comment type="caution">
    <text evidence="1">The sequence shown here is derived from an EMBL/GenBank/DDBJ whole genome shotgun (WGS) entry which is preliminary data.</text>
</comment>
<evidence type="ECO:0000313" key="2">
    <source>
        <dbReference type="Proteomes" id="UP000620874"/>
    </source>
</evidence>
<dbReference type="EMBL" id="JACSPP010000061">
    <property type="protein sequence ID" value="MBD8041634.1"/>
    <property type="molecule type" value="Genomic_DNA"/>
</dbReference>
<keyword evidence="2" id="KW-1185">Reference proteome</keyword>